<name>A0ABV1KC45_9PSEU</name>
<dbReference type="SUPFAM" id="SSF54637">
    <property type="entry name" value="Thioesterase/thiol ester dehydrase-isomerase"/>
    <property type="match status" value="2"/>
</dbReference>
<dbReference type="EMBL" id="JBEDNQ010000006">
    <property type="protein sequence ID" value="MEQ3552047.1"/>
    <property type="molecule type" value="Genomic_DNA"/>
</dbReference>
<dbReference type="Gene3D" id="3.10.129.10">
    <property type="entry name" value="Hotdog Thioesterase"/>
    <property type="match status" value="1"/>
</dbReference>
<proteinExistence type="inferred from homology"/>
<organism evidence="3 4">
    <name type="scientific">Pseudonocardia nematodicida</name>
    <dbReference type="NCBI Taxonomy" id="1206997"/>
    <lineage>
        <taxon>Bacteria</taxon>
        <taxon>Bacillati</taxon>
        <taxon>Actinomycetota</taxon>
        <taxon>Actinomycetes</taxon>
        <taxon>Pseudonocardiales</taxon>
        <taxon>Pseudonocardiaceae</taxon>
        <taxon>Pseudonocardia</taxon>
    </lineage>
</organism>
<dbReference type="PRINTS" id="PR01483">
    <property type="entry name" value="FASYNTHASE"/>
</dbReference>
<evidence type="ECO:0000313" key="4">
    <source>
        <dbReference type="Proteomes" id="UP001494902"/>
    </source>
</evidence>
<protein>
    <submittedName>
        <fullName evidence="3">MaoC/PaaZ C-terminal domain-containing protein</fullName>
    </submittedName>
</protein>
<dbReference type="RefSeq" id="WP_349299115.1">
    <property type="nucleotide sequence ID" value="NZ_JBEDNQ010000006.1"/>
</dbReference>
<reference evidence="3 4" key="1">
    <citation type="submission" date="2024-03" db="EMBL/GenBank/DDBJ databases">
        <title>Draft genome sequence of Pseudonocardia nematodicida JCM 31783.</title>
        <authorList>
            <person name="Butdee W."/>
            <person name="Duangmal K."/>
        </authorList>
    </citation>
    <scope>NUCLEOTIDE SEQUENCE [LARGE SCALE GENOMIC DNA]</scope>
    <source>
        <strain evidence="3 4">JCM 31783</strain>
    </source>
</reference>
<evidence type="ECO:0000256" key="1">
    <source>
        <dbReference type="ARBA" id="ARBA00005254"/>
    </source>
</evidence>
<gene>
    <name evidence="3" type="ORF">WIS52_16355</name>
</gene>
<comment type="caution">
    <text evidence="3">The sequence shown here is derived from an EMBL/GenBank/DDBJ whole genome shotgun (WGS) entry which is preliminary data.</text>
</comment>
<evidence type="ECO:0000259" key="2">
    <source>
        <dbReference type="Pfam" id="PF01575"/>
    </source>
</evidence>
<keyword evidence="4" id="KW-1185">Reference proteome</keyword>
<comment type="similarity">
    <text evidence="1">Belongs to the enoyl-CoA hydratase/isomerase family.</text>
</comment>
<dbReference type="Proteomes" id="UP001494902">
    <property type="component" value="Unassembled WGS sequence"/>
</dbReference>
<dbReference type="InterPro" id="IPR029069">
    <property type="entry name" value="HotDog_dom_sf"/>
</dbReference>
<feature type="domain" description="MaoC-like" evidence="2">
    <location>
        <begin position="193"/>
        <end position="266"/>
    </location>
</feature>
<accession>A0ABV1KC45</accession>
<dbReference type="InterPro" id="IPR002539">
    <property type="entry name" value="MaoC-like_dom"/>
</dbReference>
<dbReference type="PANTHER" id="PTHR43841">
    <property type="entry name" value="3-HYDROXYACYL-THIOESTER DEHYDRATASE HTDX-RELATED"/>
    <property type="match status" value="1"/>
</dbReference>
<sequence length="294" mass="30960">MATTELPAPPALGPLYARAALGAVRGGRAGHGGSTTLPDVELVRRDVTVDPSHLADYARVCGFRVGDTLPLTYPHLLTFPLQVALMADRSFPLALPGMVHLTNRITAHRAIATAEALDVRVHAERFAAHPQGAQVDLVGTVSAGDETVWQGRSTYLARGARAPDGATAPAPAGIEAPTGSASALWRVPADAGRRYAAVSGDVNPIHLHPLAARAMGFPRAIAHGMWTAARAVASLEGRLPDAVTYDVRFRKPVLLPARVELVTAHDSGGDDGWRLAVRSARTPDRLHLVGRVGT</sequence>
<evidence type="ECO:0000313" key="3">
    <source>
        <dbReference type="EMBL" id="MEQ3552047.1"/>
    </source>
</evidence>
<dbReference type="PANTHER" id="PTHR43841:SF1">
    <property type="entry name" value="3-HYDROXYACYL-THIOESTER DEHYDRATASE X"/>
    <property type="match status" value="1"/>
</dbReference>
<dbReference type="InterPro" id="IPR003965">
    <property type="entry name" value="Fatty_acid_synthase"/>
</dbReference>
<dbReference type="Pfam" id="PF01575">
    <property type="entry name" value="MaoC_dehydratas"/>
    <property type="match status" value="1"/>
</dbReference>